<dbReference type="Pfam" id="PF00254">
    <property type="entry name" value="FKBP_C"/>
    <property type="match status" value="1"/>
</dbReference>
<proteinExistence type="inferred from homology"/>
<dbReference type="InterPro" id="IPR008880">
    <property type="entry name" value="Trigger_fac_C"/>
</dbReference>
<feature type="coiled-coil region" evidence="15">
    <location>
        <begin position="260"/>
        <end position="287"/>
    </location>
</feature>
<dbReference type="InterPro" id="IPR046357">
    <property type="entry name" value="PPIase_dom_sf"/>
</dbReference>
<keyword evidence="18" id="KW-1185">Reference proteome</keyword>
<sequence length="427" mass="49017">MKATFISKENNDVKFTIEFTSEEFEQAQIKAYQASKNKFQINGFRKGKAPRSIIEKHYGEGIFFEDAVNDLFADAYPKAVDELKLDVIDRPDADFGKLEKGQGFTVTLTVPVYPEIEVKDYKGVEIERVSDEVTAEDVEKELENLRKRNSRMVVVDRPAKEGDTVLIDYEGWADDKQFDGGTAERQPLKLGSGTFIPGFEEQLIGTKSGDEKDVKVTFPEQYHSEELAGKDAVFKCKVHEVKEEELPELNDDFAKDVSECDTLDELRKETEENLKKAAAARAESQMKNAILEKIYNANDIDIPNVMVEDQITSEMNEFDQQLRMQGMNLEQYFEYLGRKPEEFREELRDEAYKKVKTRMLVSAVADAENIQASEEDLNKQLELMAIQYKLDADKIREMLGVQNMGYLEKDVRIQKALDFMYDQAVIK</sequence>
<evidence type="ECO:0000256" key="9">
    <source>
        <dbReference type="ARBA" id="ARBA00023306"/>
    </source>
</evidence>
<evidence type="ECO:0000256" key="14">
    <source>
        <dbReference type="RuleBase" id="RU003914"/>
    </source>
</evidence>
<comment type="caution">
    <text evidence="17">The sequence shown here is derived from an EMBL/GenBank/DDBJ whole genome shotgun (WGS) entry which is preliminary data.</text>
</comment>
<dbReference type="PANTHER" id="PTHR30560:SF3">
    <property type="entry name" value="TRIGGER FACTOR-LIKE PROTEIN TIG, CHLOROPLASTIC"/>
    <property type="match status" value="1"/>
</dbReference>
<dbReference type="Gene3D" id="3.10.50.40">
    <property type="match status" value="1"/>
</dbReference>
<evidence type="ECO:0000256" key="4">
    <source>
        <dbReference type="ARBA" id="ARBA00016902"/>
    </source>
</evidence>
<dbReference type="GO" id="GO:0005737">
    <property type="term" value="C:cytoplasm"/>
    <property type="evidence" value="ECO:0007669"/>
    <property type="project" value="UniProtKB-SubCell"/>
</dbReference>
<evidence type="ECO:0000256" key="15">
    <source>
        <dbReference type="SAM" id="Coils"/>
    </source>
</evidence>
<name>A0A923NKS1_9FIRM</name>
<dbReference type="Gene3D" id="3.30.70.1050">
    <property type="entry name" value="Trigger factor ribosome-binding domain"/>
    <property type="match status" value="1"/>
</dbReference>
<organism evidence="17 18">
    <name type="scientific">Zhenpiania hominis</name>
    <dbReference type="NCBI Taxonomy" id="2763644"/>
    <lineage>
        <taxon>Bacteria</taxon>
        <taxon>Bacillati</taxon>
        <taxon>Bacillota</taxon>
        <taxon>Clostridia</taxon>
        <taxon>Peptostreptococcales</taxon>
        <taxon>Anaerovoracaceae</taxon>
        <taxon>Zhenpiania</taxon>
    </lineage>
</organism>
<comment type="domain">
    <text evidence="12">Consists of 3 domains; the N-terminus binds the ribosome, the middle domain has PPIase activity, while the C-terminus has intrinsic chaperone activity on its own.</text>
</comment>
<dbReference type="FunFam" id="3.10.50.40:FF:000001">
    <property type="entry name" value="Trigger factor"/>
    <property type="match status" value="1"/>
</dbReference>
<evidence type="ECO:0000256" key="8">
    <source>
        <dbReference type="ARBA" id="ARBA00023235"/>
    </source>
</evidence>
<feature type="domain" description="PPIase FKBP-type" evidence="16">
    <location>
        <begin position="162"/>
        <end position="244"/>
    </location>
</feature>
<evidence type="ECO:0000313" key="17">
    <source>
        <dbReference type="EMBL" id="MBC6680928.1"/>
    </source>
</evidence>
<evidence type="ECO:0000256" key="11">
    <source>
        <dbReference type="ARBA" id="ARBA00029986"/>
    </source>
</evidence>
<keyword evidence="7 12" id="KW-0143">Chaperone</keyword>
<protein>
    <recommendedName>
        <fullName evidence="4 12">Trigger factor</fullName>
        <shortName evidence="12">TF</shortName>
        <ecNumber evidence="3 12">5.2.1.8</ecNumber>
    </recommendedName>
    <alternativeName>
        <fullName evidence="11 12">PPIase</fullName>
    </alternativeName>
</protein>
<dbReference type="PIRSF" id="PIRSF003095">
    <property type="entry name" value="Trigger_factor"/>
    <property type="match status" value="1"/>
</dbReference>
<dbReference type="GO" id="GO:0003755">
    <property type="term" value="F:peptidyl-prolyl cis-trans isomerase activity"/>
    <property type="evidence" value="ECO:0007669"/>
    <property type="project" value="UniProtKB-UniRule"/>
</dbReference>
<feature type="coiled-coil region" evidence="15">
    <location>
        <begin position="128"/>
        <end position="155"/>
    </location>
</feature>
<dbReference type="Proteomes" id="UP000602647">
    <property type="component" value="Unassembled WGS sequence"/>
</dbReference>
<dbReference type="GO" id="GO:0051301">
    <property type="term" value="P:cell division"/>
    <property type="evidence" value="ECO:0007669"/>
    <property type="project" value="UniProtKB-KW"/>
</dbReference>
<dbReference type="PROSITE" id="PS50059">
    <property type="entry name" value="FKBP_PPIASE"/>
    <property type="match status" value="1"/>
</dbReference>
<keyword evidence="8 12" id="KW-0413">Isomerase</keyword>
<keyword evidence="5 12" id="KW-0132">Cell division</keyword>
<dbReference type="Pfam" id="PF05698">
    <property type="entry name" value="Trigger_C"/>
    <property type="match status" value="1"/>
</dbReference>
<comment type="function">
    <text evidence="10 12">Involved in protein export. Acts as a chaperone by maintaining the newly synthesized protein in an open conformation. Functions as a peptidyl-prolyl cis-trans isomerase.</text>
</comment>
<dbReference type="InterPro" id="IPR027304">
    <property type="entry name" value="Trigger_fact/SurA_dom_sf"/>
</dbReference>
<dbReference type="HAMAP" id="MF_00303">
    <property type="entry name" value="Trigger_factor_Tig"/>
    <property type="match status" value="1"/>
</dbReference>
<comment type="similarity">
    <text evidence="2 12 14">Belongs to the FKBP-type PPIase family. Tig subfamily.</text>
</comment>
<dbReference type="InterPro" id="IPR001179">
    <property type="entry name" value="PPIase_FKBP_dom"/>
</dbReference>
<keyword evidence="12" id="KW-0963">Cytoplasm</keyword>
<keyword evidence="6 12" id="KW-0697">Rotamase</keyword>
<keyword evidence="15" id="KW-0175">Coiled coil</keyword>
<dbReference type="PANTHER" id="PTHR30560">
    <property type="entry name" value="TRIGGER FACTOR CHAPERONE AND PEPTIDYL-PROLYL CIS/TRANS ISOMERASE"/>
    <property type="match status" value="1"/>
</dbReference>
<evidence type="ECO:0000256" key="7">
    <source>
        <dbReference type="ARBA" id="ARBA00023186"/>
    </source>
</evidence>
<accession>A0A923NKS1</accession>
<dbReference type="EMBL" id="JACRYT010000021">
    <property type="protein sequence ID" value="MBC6680928.1"/>
    <property type="molecule type" value="Genomic_DNA"/>
</dbReference>
<evidence type="ECO:0000256" key="6">
    <source>
        <dbReference type="ARBA" id="ARBA00023110"/>
    </source>
</evidence>
<dbReference type="InterPro" id="IPR005215">
    <property type="entry name" value="Trig_fac"/>
</dbReference>
<dbReference type="Pfam" id="PF05697">
    <property type="entry name" value="Trigger_N"/>
    <property type="match status" value="1"/>
</dbReference>
<gene>
    <name evidence="12" type="primary">tig</name>
    <name evidence="17" type="ORF">H9L42_13965</name>
</gene>
<comment type="catalytic activity">
    <reaction evidence="1 12 13">
        <text>[protein]-peptidylproline (omega=180) = [protein]-peptidylproline (omega=0)</text>
        <dbReference type="Rhea" id="RHEA:16237"/>
        <dbReference type="Rhea" id="RHEA-COMP:10747"/>
        <dbReference type="Rhea" id="RHEA-COMP:10748"/>
        <dbReference type="ChEBI" id="CHEBI:83833"/>
        <dbReference type="ChEBI" id="CHEBI:83834"/>
        <dbReference type="EC" id="5.2.1.8"/>
    </reaction>
</comment>
<dbReference type="GO" id="GO:0043335">
    <property type="term" value="P:protein unfolding"/>
    <property type="evidence" value="ECO:0007669"/>
    <property type="project" value="TreeGrafter"/>
</dbReference>
<dbReference type="InterPro" id="IPR036611">
    <property type="entry name" value="Trigger_fac_ribosome-bd_sf"/>
</dbReference>
<evidence type="ECO:0000256" key="10">
    <source>
        <dbReference type="ARBA" id="ARBA00024849"/>
    </source>
</evidence>
<keyword evidence="9 12" id="KW-0131">Cell cycle</keyword>
<dbReference type="SUPFAM" id="SSF54534">
    <property type="entry name" value="FKBP-like"/>
    <property type="match status" value="1"/>
</dbReference>
<evidence type="ECO:0000259" key="16">
    <source>
        <dbReference type="PROSITE" id="PS50059"/>
    </source>
</evidence>
<dbReference type="GO" id="GO:0051083">
    <property type="term" value="P:'de novo' cotranslational protein folding"/>
    <property type="evidence" value="ECO:0007669"/>
    <property type="project" value="TreeGrafter"/>
</dbReference>
<evidence type="ECO:0000256" key="13">
    <source>
        <dbReference type="PROSITE-ProRule" id="PRU00277"/>
    </source>
</evidence>
<reference evidence="17" key="1">
    <citation type="submission" date="2020-08" db="EMBL/GenBank/DDBJ databases">
        <title>Genome public.</title>
        <authorList>
            <person name="Liu C."/>
            <person name="Sun Q."/>
        </authorList>
    </citation>
    <scope>NUCLEOTIDE SEQUENCE</scope>
    <source>
        <strain evidence="17">BX12</strain>
    </source>
</reference>
<dbReference type="AlphaFoldDB" id="A0A923NKS1"/>
<evidence type="ECO:0000256" key="1">
    <source>
        <dbReference type="ARBA" id="ARBA00000971"/>
    </source>
</evidence>
<evidence type="ECO:0000313" key="18">
    <source>
        <dbReference type="Proteomes" id="UP000602647"/>
    </source>
</evidence>
<dbReference type="InterPro" id="IPR037041">
    <property type="entry name" value="Trigger_fac_C_sf"/>
</dbReference>
<dbReference type="EC" id="5.2.1.8" evidence="3 12"/>
<dbReference type="SUPFAM" id="SSF102735">
    <property type="entry name" value="Trigger factor ribosome-binding domain"/>
    <property type="match status" value="1"/>
</dbReference>
<dbReference type="GO" id="GO:0044183">
    <property type="term" value="F:protein folding chaperone"/>
    <property type="evidence" value="ECO:0007669"/>
    <property type="project" value="TreeGrafter"/>
</dbReference>
<evidence type="ECO:0000256" key="5">
    <source>
        <dbReference type="ARBA" id="ARBA00022618"/>
    </source>
</evidence>
<dbReference type="NCBIfam" id="TIGR00115">
    <property type="entry name" value="tig"/>
    <property type="match status" value="1"/>
</dbReference>
<comment type="subcellular location">
    <subcellularLocation>
        <location evidence="12">Cytoplasm</location>
    </subcellularLocation>
    <text evidence="12">About half TF is bound to the ribosome near the polypeptide exit tunnel while the other half is free in the cytoplasm.</text>
</comment>
<evidence type="ECO:0000256" key="2">
    <source>
        <dbReference type="ARBA" id="ARBA00005464"/>
    </source>
</evidence>
<dbReference type="Gene3D" id="1.10.3120.10">
    <property type="entry name" value="Trigger factor, C-terminal domain"/>
    <property type="match status" value="1"/>
</dbReference>
<evidence type="ECO:0000256" key="3">
    <source>
        <dbReference type="ARBA" id="ARBA00013194"/>
    </source>
</evidence>
<dbReference type="GO" id="GO:0043022">
    <property type="term" value="F:ribosome binding"/>
    <property type="evidence" value="ECO:0007669"/>
    <property type="project" value="TreeGrafter"/>
</dbReference>
<dbReference type="RefSeq" id="WP_187304023.1">
    <property type="nucleotide sequence ID" value="NZ_JACRYT010000021.1"/>
</dbReference>
<dbReference type="GO" id="GO:0015031">
    <property type="term" value="P:protein transport"/>
    <property type="evidence" value="ECO:0007669"/>
    <property type="project" value="UniProtKB-UniRule"/>
</dbReference>
<evidence type="ECO:0000256" key="12">
    <source>
        <dbReference type="HAMAP-Rule" id="MF_00303"/>
    </source>
</evidence>
<dbReference type="SUPFAM" id="SSF109998">
    <property type="entry name" value="Triger factor/SurA peptide-binding domain-like"/>
    <property type="match status" value="1"/>
</dbReference>
<dbReference type="InterPro" id="IPR008881">
    <property type="entry name" value="Trigger_fac_ribosome-bd_bac"/>
</dbReference>